<accession>A0ACC0CTH0</accession>
<dbReference type="Proteomes" id="UP001497680">
    <property type="component" value="Unassembled WGS sequence"/>
</dbReference>
<name>A0ACC0CTH0_9PEZI</name>
<sequence length="750" mass="86185">MFRYKYTPIKSSNEIRLVTILPGSRGDPIRIQITHAVLSPPTPTEKPKASHLSLEEIQKILPGDWCVKETLEGRILFFNPSQGTSSWDHPDPDLASDFHCTPNPEPKCSELNYEALSYAWGPPRIRAKAYVVEPNDDSRCGIPRFRKRHIPLQRDLSIALRWLRYEDRGRVMWIDALCINQADHEERGVQVRRMGEIYSLARRVVVCLGPSFPKSAEVVSMLRRVGEQIEVGRDQSIMPSPGCEERDWYKPDVDLPYEIEDWEEIDYLLGEDWFRRLWVVQEIQLGSPSTILMCGHDELLWSTFRRACLSLNQKQEQLPRERLKWSLQLCTIAENLSLEHLLFSCRDRKCFDKRDKIYGVLSLAPPEIAEHIRVDYRETLLGVYEQVFQVCTEQTQRLTQLRYSGLHHKETTPKWPTWVPDWSQVGISVTIQPTECFRASGISASKARSSGPGRLEVTALRFATVSWVDGTVMKERYADFFDMYWDTSRQENLGYPTGEVFRDVLLQILTLNTLDDRTPGRGYPTLEELSKAVALSKPNEKVDWTKEEPNSEAWYAAWWKALRIKEENQWQAWKKLTGLYKFHLTSIFNKCSVFRTANGYLGMIRGVPQKGDVVSVILGLDVPLLLRPTSTGQYKVVGDCYVHGIMDGEALLGPLPSPWLCQTGRDADGDFRPYYLNTTNGMKSADDPRLEAIPLPPEWEPIAWQKTRTDPESCQKFRSIETGEIINSDPRLFPEALMARGVRVETITLV</sequence>
<gene>
    <name evidence="1" type="ORF">F4821DRAFT_244411</name>
</gene>
<dbReference type="EMBL" id="MU394349">
    <property type="protein sequence ID" value="KAI6083607.1"/>
    <property type="molecule type" value="Genomic_DNA"/>
</dbReference>
<protein>
    <submittedName>
        <fullName evidence="1">HET-domain-containing protein</fullName>
    </submittedName>
</protein>
<comment type="caution">
    <text evidence="1">The sequence shown here is derived from an EMBL/GenBank/DDBJ whole genome shotgun (WGS) entry which is preliminary data.</text>
</comment>
<reference evidence="1 2" key="1">
    <citation type="journal article" date="2022" name="New Phytol.">
        <title>Ecological generalism drives hyperdiversity of secondary metabolite gene clusters in xylarialean endophytes.</title>
        <authorList>
            <person name="Franco M.E.E."/>
            <person name="Wisecaver J.H."/>
            <person name="Arnold A.E."/>
            <person name="Ju Y.M."/>
            <person name="Slot J.C."/>
            <person name="Ahrendt S."/>
            <person name="Moore L.P."/>
            <person name="Eastman K.E."/>
            <person name="Scott K."/>
            <person name="Konkel Z."/>
            <person name="Mondo S.J."/>
            <person name="Kuo A."/>
            <person name="Hayes R.D."/>
            <person name="Haridas S."/>
            <person name="Andreopoulos B."/>
            <person name="Riley R."/>
            <person name="LaButti K."/>
            <person name="Pangilinan J."/>
            <person name="Lipzen A."/>
            <person name="Amirebrahimi M."/>
            <person name="Yan J."/>
            <person name="Adam C."/>
            <person name="Keymanesh K."/>
            <person name="Ng V."/>
            <person name="Louie K."/>
            <person name="Northen T."/>
            <person name="Drula E."/>
            <person name="Henrissat B."/>
            <person name="Hsieh H.M."/>
            <person name="Youens-Clark K."/>
            <person name="Lutzoni F."/>
            <person name="Miadlikowska J."/>
            <person name="Eastwood D.C."/>
            <person name="Hamelin R.C."/>
            <person name="Grigoriev I.V."/>
            <person name="U'Ren J.M."/>
        </authorList>
    </citation>
    <scope>NUCLEOTIDE SEQUENCE [LARGE SCALE GENOMIC DNA]</scope>
    <source>
        <strain evidence="1 2">ER1909</strain>
    </source>
</reference>
<organism evidence="1 2">
    <name type="scientific">Hypoxylon rubiginosum</name>
    <dbReference type="NCBI Taxonomy" id="110542"/>
    <lineage>
        <taxon>Eukaryota</taxon>
        <taxon>Fungi</taxon>
        <taxon>Dikarya</taxon>
        <taxon>Ascomycota</taxon>
        <taxon>Pezizomycotina</taxon>
        <taxon>Sordariomycetes</taxon>
        <taxon>Xylariomycetidae</taxon>
        <taxon>Xylariales</taxon>
        <taxon>Hypoxylaceae</taxon>
        <taxon>Hypoxylon</taxon>
    </lineage>
</organism>
<keyword evidence="2" id="KW-1185">Reference proteome</keyword>
<evidence type="ECO:0000313" key="2">
    <source>
        <dbReference type="Proteomes" id="UP001497680"/>
    </source>
</evidence>
<evidence type="ECO:0000313" key="1">
    <source>
        <dbReference type="EMBL" id="KAI6083607.1"/>
    </source>
</evidence>
<proteinExistence type="predicted"/>